<feature type="compositionally biased region" description="Basic and acidic residues" evidence="1">
    <location>
        <begin position="85"/>
        <end position="105"/>
    </location>
</feature>
<dbReference type="Pfam" id="PF23245">
    <property type="entry name" value="RRM_PARP14_2"/>
    <property type="match status" value="1"/>
</dbReference>
<organism evidence="4 5">
    <name type="scientific">Leptobrachium leishanense</name>
    <name type="common">Leishan spiny toad</name>
    <dbReference type="NCBI Taxonomy" id="445787"/>
    <lineage>
        <taxon>Eukaryota</taxon>
        <taxon>Metazoa</taxon>
        <taxon>Chordata</taxon>
        <taxon>Craniata</taxon>
        <taxon>Vertebrata</taxon>
        <taxon>Euteleostomi</taxon>
        <taxon>Amphibia</taxon>
        <taxon>Batrachia</taxon>
        <taxon>Anura</taxon>
        <taxon>Pelobatoidea</taxon>
        <taxon>Megophryidae</taxon>
        <taxon>Leptobrachium</taxon>
    </lineage>
</organism>
<dbReference type="Gene3D" id="3.30.70.330">
    <property type="match status" value="2"/>
</dbReference>
<protein>
    <recommendedName>
        <fullName evidence="6">PAR14</fullName>
    </recommendedName>
</protein>
<dbReference type="InterPro" id="IPR057050">
    <property type="entry name" value="RRM_PARP14_2"/>
</dbReference>
<evidence type="ECO:0000256" key="1">
    <source>
        <dbReference type="SAM" id="MobiDB-lite"/>
    </source>
</evidence>
<feature type="region of interest" description="Disordered" evidence="1">
    <location>
        <begin position="85"/>
        <end position="162"/>
    </location>
</feature>
<dbReference type="Pfam" id="PF23085">
    <property type="entry name" value="RRM_PARP14_3"/>
    <property type="match status" value="1"/>
</dbReference>
<accession>A0A8C5R3J1</accession>
<sequence>MEDRNLYPVALHWDLGPEKLKQMKNKLSIYFGSPKKSNGGECVMEDMDCTKGHVLIHFNKRTVRDQVLMKQEHVLTLPDEQELKLDVRPLESKNKPSKTSPKEQESPAESTAKKRLHYPGTKDESDDTCEPQHKRSHLQDTSHAQPGSKVTSAGAGAGTPEPRSSLVLIENVQDPCTLEMLNPLLENITLKEKTQDFQVQMVPEICAAVVTFTSKIDLLGFLRDFGSSLRANTLKLTAKRLEETSAIRVEGLPPNTSEDHIILYFESSNHGGGKVQETELLPEQNAATIKFHEMGGTSTFDTPYGRLLDACNMSRG</sequence>
<evidence type="ECO:0000259" key="3">
    <source>
        <dbReference type="Pfam" id="PF23245"/>
    </source>
</evidence>
<dbReference type="PANTHER" id="PTHR15225">
    <property type="entry name" value="INTERFERON-INDUCED PROTEIN 35/NMI N-MYC/STAT INTERACTING PROTEIN"/>
    <property type="match status" value="1"/>
</dbReference>
<dbReference type="GeneTree" id="ENSGT00940000154311"/>
<keyword evidence="5" id="KW-1185">Reference proteome</keyword>
<reference evidence="4" key="1">
    <citation type="submission" date="2025-08" db="UniProtKB">
        <authorList>
            <consortium name="Ensembl"/>
        </authorList>
    </citation>
    <scope>IDENTIFICATION</scope>
</reference>
<reference evidence="4" key="2">
    <citation type="submission" date="2025-09" db="UniProtKB">
        <authorList>
            <consortium name="Ensembl"/>
        </authorList>
    </citation>
    <scope>IDENTIFICATION</scope>
</reference>
<dbReference type="OrthoDB" id="6133115at2759"/>
<feature type="compositionally biased region" description="Polar residues" evidence="1">
    <location>
        <begin position="141"/>
        <end position="151"/>
    </location>
</feature>
<evidence type="ECO:0000313" key="5">
    <source>
        <dbReference type="Proteomes" id="UP000694569"/>
    </source>
</evidence>
<dbReference type="Proteomes" id="UP000694569">
    <property type="component" value="Unplaced"/>
</dbReference>
<dbReference type="InterPro" id="IPR012677">
    <property type="entry name" value="Nucleotide-bd_a/b_plait_sf"/>
</dbReference>
<feature type="compositionally biased region" description="Basic and acidic residues" evidence="1">
    <location>
        <begin position="130"/>
        <end position="140"/>
    </location>
</feature>
<dbReference type="Pfam" id="PF23222">
    <property type="entry name" value="RRM_PARP14_1"/>
    <property type="match status" value="1"/>
</dbReference>
<evidence type="ECO:0008006" key="6">
    <source>
        <dbReference type="Google" id="ProtNLM"/>
    </source>
</evidence>
<feature type="domain" description="PAR14-like first RRM" evidence="2">
    <location>
        <begin position="10"/>
        <end position="88"/>
    </location>
</feature>
<feature type="domain" description="PARP14 second RRM" evidence="3">
    <location>
        <begin position="164"/>
        <end position="242"/>
    </location>
</feature>
<name>A0A8C5R3J1_9ANUR</name>
<dbReference type="InterPro" id="IPR057051">
    <property type="entry name" value="PARP14_RPM_1"/>
</dbReference>
<proteinExistence type="predicted"/>
<dbReference type="Ensembl" id="ENSLLET00000048547.1">
    <property type="protein sequence ID" value="ENSLLEP00000046701.1"/>
    <property type="gene ID" value="ENSLLEG00000029576.1"/>
</dbReference>
<evidence type="ECO:0000313" key="4">
    <source>
        <dbReference type="Ensembl" id="ENSLLEP00000046701.1"/>
    </source>
</evidence>
<dbReference type="AlphaFoldDB" id="A0A8C5R3J1"/>
<evidence type="ECO:0000259" key="2">
    <source>
        <dbReference type="Pfam" id="PF23222"/>
    </source>
</evidence>